<dbReference type="PANTHER" id="PTHR12755">
    <property type="entry name" value="CLEAVAGE/POLYADENYLATION FACTOR IA SUBUNIT CLP1P"/>
    <property type="match status" value="1"/>
</dbReference>
<gene>
    <name evidence="9" type="ORF">GDO86_012558</name>
</gene>
<dbReference type="EMBL" id="JAACNH010000008">
    <property type="protein sequence ID" value="KAG8434225.1"/>
    <property type="molecule type" value="Genomic_DNA"/>
</dbReference>
<dbReference type="GO" id="GO:0000448">
    <property type="term" value="P:cleavage in ITS2 between 5.8S rRNA and LSU-rRNA of tricistronic rRNA transcript (SSU-rRNA, 5.8S rRNA, LSU-rRNA)"/>
    <property type="evidence" value="ECO:0007669"/>
    <property type="project" value="TreeGrafter"/>
</dbReference>
<evidence type="ECO:0000259" key="8">
    <source>
        <dbReference type="Pfam" id="PF24419"/>
    </source>
</evidence>
<dbReference type="InterPro" id="IPR032319">
    <property type="entry name" value="CLP1_P"/>
</dbReference>
<name>A0A8T2IMP4_9PIPI</name>
<accession>A0A8T2IMP4</accession>
<evidence type="ECO:0000313" key="9">
    <source>
        <dbReference type="EMBL" id="KAG8434225.1"/>
    </source>
</evidence>
<keyword evidence="2" id="KW-0808">Transferase</keyword>
<keyword evidence="5" id="KW-0067">ATP-binding</keyword>
<evidence type="ECO:0000256" key="3">
    <source>
        <dbReference type="ARBA" id="ARBA00022741"/>
    </source>
</evidence>
<sequence length="639" mass="71413">MKHRNSSTRPVVLHKGCSGKNSLAKERFKAASTNRHVPRLKATENGEGKAPELNAVLDEEGVCVVVLDPRQKLTFNGKCSLTCLYGAVQVFGLVINKRQKAYDLFSPNSHTPLTIEALTYKKPTKTKKEVRMEVRQLLRGYLSIDYRRTIMKSFTSSSSVILLERFEDATTSFILSHADYSSLFTTKPREKSSSFMSNAVLYSIGVENRDPDCGTKISEEILLAVQSLVSACLEEDNGCPVILVCGSKNVGKSTFNRYLINQLLNHISSVGYLDCDLGQTEFTPPGCVSLMSITEPVLGPPFTHQQEAIKMVYFGETSCDQDMERFLESVKYVITSYKRDEPLIINTMGWVKGFGLLLLIDIIRLLSPSHIVQINAKGSNDMDPLTENYIQNATGFLTKGNSTSQRKSKESESSEDEKLQECEDDFYFQSHPGHHLITIETDFIGAGETGNIRCHSGVLRDLAMLGYISKLQHFHPEQIIPINSLIPYEVPFNAVALRIVHSDVAPSHILYSLNASWVGLCRILDDIRSENDGPVILTQTPICDCLGFAREIILTSSLIHHHGSVTSGIGRQSRPAAAEREWRDRKRRIANLHSSGCKYGKKGLLHTNSNFARILTISELSACWKHLYTTFHLQESAWN</sequence>
<evidence type="ECO:0000256" key="5">
    <source>
        <dbReference type="ARBA" id="ARBA00022840"/>
    </source>
</evidence>
<dbReference type="InterPro" id="IPR045116">
    <property type="entry name" value="Clp1/Grc3"/>
</dbReference>
<organism evidence="9 10">
    <name type="scientific">Hymenochirus boettgeri</name>
    <name type="common">Congo dwarf clawed frog</name>
    <dbReference type="NCBI Taxonomy" id="247094"/>
    <lineage>
        <taxon>Eukaryota</taxon>
        <taxon>Metazoa</taxon>
        <taxon>Chordata</taxon>
        <taxon>Craniata</taxon>
        <taxon>Vertebrata</taxon>
        <taxon>Euteleostomi</taxon>
        <taxon>Amphibia</taxon>
        <taxon>Batrachia</taxon>
        <taxon>Anura</taxon>
        <taxon>Pipoidea</taxon>
        <taxon>Pipidae</taxon>
        <taxon>Pipinae</taxon>
        <taxon>Hymenochirus</taxon>
    </lineage>
</organism>
<comment type="similarity">
    <text evidence="1">Belongs to the Clp1 family. NOL9/GRC3 subfamily.</text>
</comment>
<protein>
    <recommendedName>
        <fullName evidence="6">Polynucleotide 5'-hydroxyl-kinase NOL9</fullName>
    </recommendedName>
</protein>
<keyword evidence="3" id="KW-0547">Nucleotide-binding</keyword>
<evidence type="ECO:0000256" key="4">
    <source>
        <dbReference type="ARBA" id="ARBA00022777"/>
    </source>
</evidence>
<dbReference type="GO" id="GO:0005634">
    <property type="term" value="C:nucleus"/>
    <property type="evidence" value="ECO:0007669"/>
    <property type="project" value="TreeGrafter"/>
</dbReference>
<dbReference type="AlphaFoldDB" id="A0A8T2IMP4"/>
<dbReference type="OrthoDB" id="2405412at2759"/>
<dbReference type="Pfam" id="PF16575">
    <property type="entry name" value="CLP1_P"/>
    <property type="match status" value="1"/>
</dbReference>
<dbReference type="Proteomes" id="UP000812440">
    <property type="component" value="Chromosome 7"/>
</dbReference>
<dbReference type="Gene3D" id="3.40.50.300">
    <property type="entry name" value="P-loop containing nucleotide triphosphate hydrolases"/>
    <property type="match status" value="1"/>
</dbReference>
<feature type="domain" description="NOL9 N-terminal" evidence="8">
    <location>
        <begin position="60"/>
        <end position="198"/>
    </location>
</feature>
<keyword evidence="10" id="KW-1185">Reference proteome</keyword>
<evidence type="ECO:0000256" key="2">
    <source>
        <dbReference type="ARBA" id="ARBA00022679"/>
    </source>
</evidence>
<comment type="caution">
    <text evidence="9">The sequence shown here is derived from an EMBL/GenBank/DDBJ whole genome shotgun (WGS) entry which is preliminary data.</text>
</comment>
<proteinExistence type="inferred from homology"/>
<feature type="domain" description="Clp1 P-loop" evidence="7">
    <location>
        <begin position="246"/>
        <end position="418"/>
    </location>
</feature>
<dbReference type="Pfam" id="PF24419">
    <property type="entry name" value="Cupin_NOL9"/>
    <property type="match status" value="1"/>
</dbReference>
<dbReference type="GO" id="GO:0051731">
    <property type="term" value="F:polynucleotide 5'-hydroxyl-kinase activity"/>
    <property type="evidence" value="ECO:0007669"/>
    <property type="project" value="InterPro"/>
</dbReference>
<dbReference type="InterPro" id="IPR027417">
    <property type="entry name" value="P-loop_NTPase"/>
</dbReference>
<evidence type="ECO:0000256" key="1">
    <source>
        <dbReference type="ARBA" id="ARBA00011003"/>
    </source>
</evidence>
<evidence type="ECO:0000256" key="6">
    <source>
        <dbReference type="ARBA" id="ARBA00071212"/>
    </source>
</evidence>
<evidence type="ECO:0000259" key="7">
    <source>
        <dbReference type="Pfam" id="PF16575"/>
    </source>
</evidence>
<reference evidence="9" key="1">
    <citation type="thesis" date="2020" institute="ProQuest LLC" country="789 East Eisenhower Parkway, Ann Arbor, MI, USA">
        <title>Comparative Genomics and Chromosome Evolution.</title>
        <authorList>
            <person name="Mudd A.B."/>
        </authorList>
    </citation>
    <scope>NUCLEOTIDE SEQUENCE</scope>
    <source>
        <strain evidence="9">Female2</strain>
        <tissue evidence="9">Blood</tissue>
    </source>
</reference>
<dbReference type="SUPFAM" id="SSF52540">
    <property type="entry name" value="P-loop containing nucleoside triphosphate hydrolases"/>
    <property type="match status" value="1"/>
</dbReference>
<dbReference type="PANTHER" id="PTHR12755:SF3">
    <property type="entry name" value="POLYNUCLEOTIDE 5'-HYDROXYL-KINASE NOL9"/>
    <property type="match status" value="1"/>
</dbReference>
<dbReference type="GO" id="GO:0005524">
    <property type="term" value="F:ATP binding"/>
    <property type="evidence" value="ECO:0007669"/>
    <property type="project" value="UniProtKB-KW"/>
</dbReference>
<keyword evidence="4" id="KW-0418">Kinase</keyword>
<evidence type="ECO:0000313" key="10">
    <source>
        <dbReference type="Proteomes" id="UP000812440"/>
    </source>
</evidence>
<dbReference type="InterPro" id="IPR057573">
    <property type="entry name" value="NOL9_N"/>
</dbReference>